<dbReference type="InterPro" id="IPR008160">
    <property type="entry name" value="Collagen"/>
</dbReference>
<evidence type="ECO:0008006" key="5">
    <source>
        <dbReference type="Google" id="ProtNLM"/>
    </source>
</evidence>
<evidence type="ECO:0000256" key="2">
    <source>
        <dbReference type="SAM" id="MobiDB-lite"/>
    </source>
</evidence>
<feature type="region of interest" description="Disordered" evidence="2">
    <location>
        <begin position="64"/>
        <end position="89"/>
    </location>
</feature>
<dbReference type="PANTHER" id="PTHR24637">
    <property type="entry name" value="COLLAGEN"/>
    <property type="match status" value="1"/>
</dbReference>
<evidence type="ECO:0000256" key="1">
    <source>
        <dbReference type="ARBA" id="ARBA00022737"/>
    </source>
</evidence>
<keyword evidence="4" id="KW-1185">Reference proteome</keyword>
<sequence>MIYSSLSYIPQMWSRMSEIRQLLNSELQTFSELEAKVWKELRVEVPRTTRQIYNYCECEHSNRCPPGPPGKRGADGKDGAPGVAGPIGPRGYPGILPEMLYRRVDGCRICPYGPKGATGSPGINGVQGSPGYPGQDGRNGTPGSKGPVGEPGTPGQAGESGQIGKL</sequence>
<gene>
    <name evidence="3" type="ORF">SVUK_LOCUS16922</name>
</gene>
<accession>A0A3P7JSX4</accession>
<keyword evidence="1" id="KW-0677">Repeat</keyword>
<evidence type="ECO:0000313" key="3">
    <source>
        <dbReference type="EMBL" id="VDM81924.1"/>
    </source>
</evidence>
<dbReference type="EMBL" id="UYYB01115226">
    <property type="protein sequence ID" value="VDM81924.1"/>
    <property type="molecule type" value="Genomic_DNA"/>
</dbReference>
<reference evidence="3 4" key="1">
    <citation type="submission" date="2018-11" db="EMBL/GenBank/DDBJ databases">
        <authorList>
            <consortium name="Pathogen Informatics"/>
        </authorList>
    </citation>
    <scope>NUCLEOTIDE SEQUENCE [LARGE SCALE GENOMIC DNA]</scope>
</reference>
<dbReference type="Proteomes" id="UP000270094">
    <property type="component" value="Unassembled WGS sequence"/>
</dbReference>
<feature type="region of interest" description="Disordered" evidence="2">
    <location>
        <begin position="118"/>
        <end position="166"/>
    </location>
</feature>
<dbReference type="Pfam" id="PF01391">
    <property type="entry name" value="Collagen"/>
    <property type="match status" value="1"/>
</dbReference>
<dbReference type="PANTHER" id="PTHR24637:SF298">
    <property type="entry name" value="CUTICLE COLLAGEN 75-RELATED"/>
    <property type="match status" value="1"/>
</dbReference>
<organism evidence="3 4">
    <name type="scientific">Strongylus vulgaris</name>
    <name type="common">Blood worm</name>
    <dbReference type="NCBI Taxonomy" id="40348"/>
    <lineage>
        <taxon>Eukaryota</taxon>
        <taxon>Metazoa</taxon>
        <taxon>Ecdysozoa</taxon>
        <taxon>Nematoda</taxon>
        <taxon>Chromadorea</taxon>
        <taxon>Rhabditida</taxon>
        <taxon>Rhabditina</taxon>
        <taxon>Rhabditomorpha</taxon>
        <taxon>Strongyloidea</taxon>
        <taxon>Strongylidae</taxon>
        <taxon>Strongylus</taxon>
    </lineage>
</organism>
<evidence type="ECO:0000313" key="4">
    <source>
        <dbReference type="Proteomes" id="UP000270094"/>
    </source>
</evidence>
<dbReference type="AlphaFoldDB" id="A0A3P7JSX4"/>
<name>A0A3P7JSX4_STRVU</name>
<dbReference type="OrthoDB" id="8964326at2759"/>
<protein>
    <recommendedName>
        <fullName evidence="5">Nematode cuticle collagen N-terminal domain-containing protein</fullName>
    </recommendedName>
</protein>
<proteinExistence type="predicted"/>